<sequence length="62" mass="7077">MNAGELRAHIEQLEDISEKLQAIPNTSYDGLTGQILKNVDVMKSYLANKAADFKLEHLDYRR</sequence>
<reference evidence="1" key="1">
    <citation type="submission" date="2013-07" db="EMBL/GenBank/DDBJ databases">
        <title>The Genome Sequence of Cryptococcus pinus CBS10737.</title>
        <authorList>
            <consortium name="The Broad Institute Genome Sequencing Platform"/>
            <person name="Cuomo C."/>
            <person name="Litvintseva A."/>
            <person name="Chen Y."/>
            <person name="Heitman J."/>
            <person name="Sun S."/>
            <person name="Springer D."/>
            <person name="Dromer F."/>
            <person name="Young S.K."/>
            <person name="Zeng Q."/>
            <person name="Gargeya S."/>
            <person name="Fitzgerald M."/>
            <person name="Abouelleil A."/>
            <person name="Alvarado L."/>
            <person name="Berlin A.M."/>
            <person name="Chapman S.B."/>
            <person name="Dewar J."/>
            <person name="Goldberg J."/>
            <person name="Griggs A."/>
            <person name="Gujja S."/>
            <person name="Hansen M."/>
            <person name="Howarth C."/>
            <person name="Imamovic A."/>
            <person name="Larimer J."/>
            <person name="McCowan C."/>
            <person name="Murphy C."/>
            <person name="Pearson M."/>
            <person name="Priest M."/>
            <person name="Roberts A."/>
            <person name="Saif S."/>
            <person name="Shea T."/>
            <person name="Sykes S."/>
            <person name="Wortman J."/>
            <person name="Nusbaum C."/>
            <person name="Birren B."/>
        </authorList>
    </citation>
    <scope>NUCLEOTIDE SEQUENCE [LARGE SCALE GENOMIC DNA]</scope>
    <source>
        <strain evidence="1">CBS 10737</strain>
    </source>
</reference>
<accession>A0A1B9I531</accession>
<dbReference type="AlphaFoldDB" id="A0A1B9I531"/>
<protein>
    <submittedName>
        <fullName evidence="1">Uncharacterized protein</fullName>
    </submittedName>
</protein>
<organism evidence="1">
    <name type="scientific">Kwoniella pini CBS 10737</name>
    <dbReference type="NCBI Taxonomy" id="1296096"/>
    <lineage>
        <taxon>Eukaryota</taxon>
        <taxon>Fungi</taxon>
        <taxon>Dikarya</taxon>
        <taxon>Basidiomycota</taxon>
        <taxon>Agaricomycotina</taxon>
        <taxon>Tremellomycetes</taxon>
        <taxon>Tremellales</taxon>
        <taxon>Cryptococcaceae</taxon>
        <taxon>Kwoniella</taxon>
    </lineage>
</organism>
<dbReference type="EMBL" id="KI894010">
    <property type="protein sequence ID" value="OCF50591.1"/>
    <property type="molecule type" value="Genomic_DNA"/>
</dbReference>
<evidence type="ECO:0000313" key="1">
    <source>
        <dbReference type="EMBL" id="OCF50591.1"/>
    </source>
</evidence>
<dbReference type="RefSeq" id="XP_019011810.2">
    <property type="nucleotide sequence ID" value="XM_019155656.2"/>
</dbReference>
<name>A0A1B9I531_9TREE</name>
<proteinExistence type="predicted"/>
<dbReference type="GeneID" id="30172285"/>
<reference evidence="1" key="2">
    <citation type="submission" date="2016-07" db="EMBL/GenBank/DDBJ databases">
        <title>Evolution of pathogenesis and genome organization in the Tremellales.</title>
        <authorList>
            <person name="Cuomo C."/>
            <person name="Litvintseva A."/>
            <person name="Heitman J."/>
            <person name="Chen Y."/>
            <person name="Sun S."/>
            <person name="Springer D."/>
            <person name="Dromer F."/>
            <person name="Young S."/>
            <person name="Zeng Q."/>
            <person name="Chapman S."/>
            <person name="Gujja S."/>
            <person name="Saif S."/>
            <person name="Birren B."/>
        </authorList>
    </citation>
    <scope>NUCLEOTIDE SEQUENCE</scope>
    <source>
        <strain evidence="1">CBS 10737</strain>
    </source>
</reference>
<gene>
    <name evidence="1" type="ORF">I206_03916</name>
</gene>
<dbReference type="KEGG" id="kpin:30172285"/>